<dbReference type="InterPro" id="IPR004320">
    <property type="entry name" value="BPS1_pln"/>
</dbReference>
<dbReference type="OMA" id="CLREHQS"/>
<dbReference type="Pfam" id="PF03087">
    <property type="entry name" value="BPS1"/>
    <property type="match status" value="1"/>
</dbReference>
<organism evidence="2 3">
    <name type="scientific">Phaseolus angularis</name>
    <name type="common">Azuki bean</name>
    <name type="synonym">Vigna angularis</name>
    <dbReference type="NCBI Taxonomy" id="3914"/>
    <lineage>
        <taxon>Eukaryota</taxon>
        <taxon>Viridiplantae</taxon>
        <taxon>Streptophyta</taxon>
        <taxon>Embryophyta</taxon>
        <taxon>Tracheophyta</taxon>
        <taxon>Spermatophyta</taxon>
        <taxon>Magnoliopsida</taxon>
        <taxon>eudicotyledons</taxon>
        <taxon>Gunneridae</taxon>
        <taxon>Pentapetalae</taxon>
        <taxon>rosids</taxon>
        <taxon>fabids</taxon>
        <taxon>Fabales</taxon>
        <taxon>Fabaceae</taxon>
        <taxon>Papilionoideae</taxon>
        <taxon>50 kb inversion clade</taxon>
        <taxon>NPAAA clade</taxon>
        <taxon>indigoferoid/millettioid clade</taxon>
        <taxon>Phaseoleae</taxon>
        <taxon>Vigna</taxon>
    </lineage>
</organism>
<evidence type="ECO:0000313" key="3">
    <source>
        <dbReference type="Proteomes" id="UP000053144"/>
    </source>
</evidence>
<proteinExistence type="predicted"/>
<dbReference type="PANTHER" id="PTHR33070:SF49">
    <property type="entry name" value="OS06G0725500 PROTEIN"/>
    <property type="match status" value="1"/>
</dbReference>
<dbReference type="PANTHER" id="PTHR33070">
    <property type="entry name" value="OS06G0725500 PROTEIN"/>
    <property type="match status" value="1"/>
</dbReference>
<dbReference type="GO" id="GO:0048367">
    <property type="term" value="P:shoot system development"/>
    <property type="evidence" value="ECO:0007669"/>
    <property type="project" value="InterPro"/>
</dbReference>
<evidence type="ECO:0000256" key="1">
    <source>
        <dbReference type="SAM" id="MobiDB-lite"/>
    </source>
</evidence>
<reference evidence="3" key="1">
    <citation type="journal article" date="2015" name="Proc. Natl. Acad. Sci. U.S.A.">
        <title>Genome sequencing of adzuki bean (Vigna angularis) provides insight into high starch and low fat accumulation and domestication.</title>
        <authorList>
            <person name="Yang K."/>
            <person name="Tian Z."/>
            <person name="Chen C."/>
            <person name="Luo L."/>
            <person name="Zhao B."/>
            <person name="Wang Z."/>
            <person name="Yu L."/>
            <person name="Li Y."/>
            <person name="Sun Y."/>
            <person name="Li W."/>
            <person name="Chen Y."/>
            <person name="Li Y."/>
            <person name="Zhang Y."/>
            <person name="Ai D."/>
            <person name="Zhao J."/>
            <person name="Shang C."/>
            <person name="Ma Y."/>
            <person name="Wu B."/>
            <person name="Wang M."/>
            <person name="Gao L."/>
            <person name="Sun D."/>
            <person name="Zhang P."/>
            <person name="Guo F."/>
            <person name="Wang W."/>
            <person name="Li Y."/>
            <person name="Wang J."/>
            <person name="Varshney R.K."/>
            <person name="Wang J."/>
            <person name="Ling H.Q."/>
            <person name="Wan P."/>
        </authorList>
    </citation>
    <scope>NUCLEOTIDE SEQUENCE</scope>
    <source>
        <strain evidence="3">cv. Jingnong 6</strain>
    </source>
</reference>
<dbReference type="STRING" id="3914.A0A0L9V9D6"/>
<dbReference type="KEGG" id="var:108341296"/>
<dbReference type="OrthoDB" id="695739at2759"/>
<name>A0A0L9V9D6_PHAAN</name>
<feature type="region of interest" description="Disordered" evidence="1">
    <location>
        <begin position="1"/>
        <end position="26"/>
    </location>
</feature>
<dbReference type="EMBL" id="CM003379">
    <property type="protein sequence ID" value="KOM51710.1"/>
    <property type="molecule type" value="Genomic_DNA"/>
</dbReference>
<evidence type="ECO:0008006" key="4">
    <source>
        <dbReference type="Google" id="ProtNLM"/>
    </source>
</evidence>
<protein>
    <recommendedName>
        <fullName evidence="4">DUF241 domain-containing protein</fullName>
    </recommendedName>
</protein>
<dbReference type="Proteomes" id="UP000053144">
    <property type="component" value="Chromosome 9"/>
</dbReference>
<feature type="compositionally biased region" description="Polar residues" evidence="1">
    <location>
        <begin position="10"/>
        <end position="20"/>
    </location>
</feature>
<evidence type="ECO:0000313" key="2">
    <source>
        <dbReference type="EMBL" id="KOM51710.1"/>
    </source>
</evidence>
<sequence length="310" mass="35385">MVGVFRRSLSFPNKNPNRPSQKPHISHHIRSISLPCRSHPLISEIRDEINGLRSWASTSKAQQQSCTTLSRGLTLLKDTHETLQHILNLPQTLESLRNHPLWLHNLLEDFLRFVDAFGIFQTSVMTLKEEHSSAQMAIRKRDDSKVVAYVKAKNKISREIEKIVSVLRRVSLAQHQQHCTQQAPTSLVDAELRHVIADVMSVTVSVSVALFNGMAASFAPRRLSWAQMVKLSRKGGRVKKDREELRERDVVEMESLRNLKKKGDEEVRLVLKKMRDLDECISAIENDTEKVLRALINSRVALLNLLTLTQ</sequence>
<dbReference type="Gramene" id="KOM51710">
    <property type="protein sequence ID" value="KOM51710"/>
    <property type="gene ID" value="LR48_Vigan09g036900"/>
</dbReference>
<dbReference type="GO" id="GO:0048364">
    <property type="term" value="P:root development"/>
    <property type="evidence" value="ECO:0007669"/>
    <property type="project" value="InterPro"/>
</dbReference>
<gene>
    <name evidence="2" type="ORF">LR48_Vigan09g036900</name>
</gene>
<accession>A0A0L9V9D6</accession>
<dbReference type="AlphaFoldDB" id="A0A0L9V9D6"/>